<feature type="transmembrane region" description="Helical" evidence="6">
    <location>
        <begin position="46"/>
        <end position="64"/>
    </location>
</feature>
<dbReference type="Proteomes" id="UP000245375">
    <property type="component" value="Unassembled WGS sequence"/>
</dbReference>
<dbReference type="GO" id="GO:0006865">
    <property type="term" value="P:amino acid transport"/>
    <property type="evidence" value="ECO:0007669"/>
    <property type="project" value="InterPro"/>
</dbReference>
<dbReference type="AlphaFoldDB" id="A0A2U2X909"/>
<accession>A0A2U2X909</accession>
<sequence length="214" mass="23758">MLYYKSIMILVYLFIGVIASILSALPLGASNIAVINTTLKQNAKQAFKIAITAGIAEVILSYYALDCNQVIQKFFNDNLWVQLLIVGILFLVGSYLFFKKQSEPKPKTRKLTQSKYATGFLLGIVNPPVLIYWVIAFGVLHNNDIMLSLKSSASVLFLFFLGVYLGKVLTLYFYSKLSAVIKNKVKDISLIVNKVTGVLLIVIGFAQAAKLYIV</sequence>
<comment type="subcellular location">
    <subcellularLocation>
        <location evidence="1">Cell membrane</location>
        <topology evidence="1">Multi-pass membrane protein</topology>
    </subcellularLocation>
</comment>
<feature type="transmembrane region" description="Helical" evidence="6">
    <location>
        <begin position="6"/>
        <end position="34"/>
    </location>
</feature>
<keyword evidence="4 6" id="KW-1133">Transmembrane helix</keyword>
<evidence type="ECO:0000313" key="8">
    <source>
        <dbReference type="Proteomes" id="UP000245375"/>
    </source>
</evidence>
<protein>
    <recommendedName>
        <fullName evidence="9">Threonine/homoserine/homoserine lactone efflux protein</fullName>
    </recommendedName>
</protein>
<feature type="transmembrane region" description="Helical" evidence="6">
    <location>
        <begin position="119"/>
        <end position="140"/>
    </location>
</feature>
<organism evidence="7 8">
    <name type="scientific">Algibacter marinivivus</name>
    <dbReference type="NCBI Taxonomy" id="2100723"/>
    <lineage>
        <taxon>Bacteria</taxon>
        <taxon>Pseudomonadati</taxon>
        <taxon>Bacteroidota</taxon>
        <taxon>Flavobacteriia</taxon>
        <taxon>Flavobacteriales</taxon>
        <taxon>Flavobacteriaceae</taxon>
        <taxon>Algibacter</taxon>
    </lineage>
</organism>
<feature type="transmembrane region" description="Helical" evidence="6">
    <location>
        <begin position="79"/>
        <end position="98"/>
    </location>
</feature>
<evidence type="ECO:0000256" key="5">
    <source>
        <dbReference type="ARBA" id="ARBA00023136"/>
    </source>
</evidence>
<dbReference type="OrthoDB" id="1161040at2"/>
<feature type="transmembrane region" description="Helical" evidence="6">
    <location>
        <begin position="195"/>
        <end position="213"/>
    </location>
</feature>
<evidence type="ECO:0000256" key="4">
    <source>
        <dbReference type="ARBA" id="ARBA00022989"/>
    </source>
</evidence>
<evidence type="ECO:0000256" key="2">
    <source>
        <dbReference type="ARBA" id="ARBA00022475"/>
    </source>
</evidence>
<evidence type="ECO:0000313" key="7">
    <source>
        <dbReference type="EMBL" id="PWH84254.1"/>
    </source>
</evidence>
<dbReference type="Pfam" id="PF01810">
    <property type="entry name" value="LysE"/>
    <property type="match status" value="1"/>
</dbReference>
<keyword evidence="8" id="KW-1185">Reference proteome</keyword>
<dbReference type="EMBL" id="QFRI01000001">
    <property type="protein sequence ID" value="PWH84254.1"/>
    <property type="molecule type" value="Genomic_DNA"/>
</dbReference>
<proteinExistence type="predicted"/>
<reference evidence="7 8" key="2">
    <citation type="submission" date="2018-05" db="EMBL/GenBank/DDBJ databases">
        <title>Algibacter marinivivus sp. nov., isolated from sample around a algae.</title>
        <authorList>
            <person name="Zhong X."/>
        </authorList>
    </citation>
    <scope>NUCLEOTIDE SEQUENCE [LARGE SCALE GENOMIC DNA]</scope>
    <source>
        <strain evidence="7 8">ZY111</strain>
    </source>
</reference>
<evidence type="ECO:0000256" key="3">
    <source>
        <dbReference type="ARBA" id="ARBA00022692"/>
    </source>
</evidence>
<name>A0A2U2X909_9FLAO</name>
<reference evidence="8" key="1">
    <citation type="submission" date="2018-05" db="EMBL/GenBank/DDBJ databases">
        <title>Algibacter marinivivus sp. nov., isolated from sample around a algae.</title>
        <authorList>
            <person name="Lu D."/>
        </authorList>
    </citation>
    <scope>NUCLEOTIDE SEQUENCE [LARGE SCALE GENOMIC DNA]</scope>
    <source>
        <strain evidence="8">ZY111</strain>
    </source>
</reference>
<evidence type="ECO:0000256" key="1">
    <source>
        <dbReference type="ARBA" id="ARBA00004651"/>
    </source>
</evidence>
<dbReference type="InterPro" id="IPR001123">
    <property type="entry name" value="LeuE-type"/>
</dbReference>
<reference evidence="8" key="3">
    <citation type="submission" date="2018-05" db="EMBL/GenBank/DDBJ databases">
        <authorList>
            <person name="Lu D."/>
        </authorList>
    </citation>
    <scope>NUCLEOTIDE SEQUENCE [LARGE SCALE GENOMIC DNA]</scope>
    <source>
        <strain evidence="8">ZY111</strain>
    </source>
</reference>
<dbReference type="GO" id="GO:0005886">
    <property type="term" value="C:plasma membrane"/>
    <property type="evidence" value="ECO:0007669"/>
    <property type="project" value="UniProtKB-SubCell"/>
</dbReference>
<evidence type="ECO:0000256" key="6">
    <source>
        <dbReference type="SAM" id="Phobius"/>
    </source>
</evidence>
<keyword evidence="3 6" id="KW-0812">Transmembrane</keyword>
<gene>
    <name evidence="7" type="ORF">DIS18_06880</name>
</gene>
<evidence type="ECO:0008006" key="9">
    <source>
        <dbReference type="Google" id="ProtNLM"/>
    </source>
</evidence>
<keyword evidence="5 6" id="KW-0472">Membrane</keyword>
<comment type="caution">
    <text evidence="7">The sequence shown here is derived from an EMBL/GenBank/DDBJ whole genome shotgun (WGS) entry which is preliminary data.</text>
</comment>
<feature type="transmembrane region" description="Helical" evidence="6">
    <location>
        <begin position="152"/>
        <end position="174"/>
    </location>
</feature>
<keyword evidence="2" id="KW-1003">Cell membrane</keyword>